<feature type="domain" description="PIN" evidence="10">
    <location>
        <begin position="5"/>
        <end position="109"/>
    </location>
</feature>
<evidence type="ECO:0000256" key="3">
    <source>
        <dbReference type="ARBA" id="ARBA00022722"/>
    </source>
</evidence>
<feature type="region of interest" description="Disordered" evidence="9">
    <location>
        <begin position="385"/>
        <end position="406"/>
    </location>
</feature>
<keyword evidence="7 8" id="KW-0539">Nucleus</keyword>
<feature type="compositionally biased region" description="Acidic residues" evidence="9">
    <location>
        <begin position="171"/>
        <end position="196"/>
    </location>
</feature>
<dbReference type="InterPro" id="IPR039907">
    <property type="entry name" value="NOB1"/>
</dbReference>
<evidence type="ECO:0000256" key="5">
    <source>
        <dbReference type="ARBA" id="ARBA00022801"/>
    </source>
</evidence>
<dbReference type="InterPro" id="IPR033411">
    <property type="entry name" value="Ribonuclease_PIN"/>
</dbReference>
<keyword evidence="5" id="KW-0378">Hydrolase</keyword>
<protein>
    <recommendedName>
        <fullName evidence="8">RNA-binding protein NOB1</fullName>
    </recommendedName>
</protein>
<dbReference type="Gene3D" id="3.40.50.1010">
    <property type="entry name" value="5'-nuclease"/>
    <property type="match status" value="1"/>
</dbReference>
<feature type="compositionally biased region" description="Basic and acidic residues" evidence="9">
    <location>
        <begin position="133"/>
        <end position="168"/>
    </location>
</feature>
<keyword evidence="6 8" id="KW-0862">Zinc</keyword>
<comment type="subcellular location">
    <subcellularLocation>
        <location evidence="1 8">Nucleus</location>
    </subcellularLocation>
</comment>
<dbReference type="InterPro" id="IPR014881">
    <property type="entry name" value="NOB1_Zn-bd"/>
</dbReference>
<dbReference type="PANTHER" id="PTHR12814">
    <property type="entry name" value="RNA-BINDING PROTEIN NOB1"/>
    <property type="match status" value="1"/>
</dbReference>
<dbReference type="CDD" id="cd09876">
    <property type="entry name" value="PIN_Nob1-like"/>
    <property type="match status" value="1"/>
</dbReference>
<dbReference type="SUPFAM" id="SSF144206">
    <property type="entry name" value="NOB1 zinc finger-like"/>
    <property type="match status" value="1"/>
</dbReference>
<proteinExistence type="inferred from homology"/>
<dbReference type="Pfam" id="PF17146">
    <property type="entry name" value="PIN_6"/>
    <property type="match status" value="1"/>
</dbReference>
<feature type="region of interest" description="Disordered" evidence="9">
    <location>
        <begin position="311"/>
        <end position="330"/>
    </location>
</feature>
<dbReference type="InterPro" id="IPR017117">
    <property type="entry name" value="Nob1_euk"/>
</dbReference>
<organism evidence="11 12">
    <name type="scientific">Orchesella dallaii</name>
    <dbReference type="NCBI Taxonomy" id="48710"/>
    <lineage>
        <taxon>Eukaryota</taxon>
        <taxon>Metazoa</taxon>
        <taxon>Ecdysozoa</taxon>
        <taxon>Arthropoda</taxon>
        <taxon>Hexapoda</taxon>
        <taxon>Collembola</taxon>
        <taxon>Entomobryomorpha</taxon>
        <taxon>Entomobryoidea</taxon>
        <taxon>Orchesellidae</taxon>
        <taxon>Orchesellinae</taxon>
        <taxon>Orchesella</taxon>
    </lineage>
</organism>
<accession>A0ABP1R3W3</accession>
<dbReference type="EMBL" id="CAXLJM020000057">
    <property type="protein sequence ID" value="CAL8119047.1"/>
    <property type="molecule type" value="Genomic_DNA"/>
</dbReference>
<dbReference type="PANTHER" id="PTHR12814:SF2">
    <property type="entry name" value="RNA-BINDING PROTEIN NOB1"/>
    <property type="match status" value="1"/>
</dbReference>
<reference evidence="11 12" key="1">
    <citation type="submission" date="2024-08" db="EMBL/GenBank/DDBJ databases">
        <authorList>
            <person name="Cucini C."/>
            <person name="Frati F."/>
        </authorList>
    </citation>
    <scope>NUCLEOTIDE SEQUENCE [LARGE SCALE GENOMIC DNA]</scope>
</reference>
<comment type="caution">
    <text evidence="11">The sequence shown here is derived from an EMBL/GenBank/DDBJ whole genome shotgun (WGS) entry which is preliminary data.</text>
</comment>
<dbReference type="Proteomes" id="UP001642540">
    <property type="component" value="Unassembled WGS sequence"/>
</dbReference>
<name>A0ABP1R3W3_9HEXA</name>
<evidence type="ECO:0000256" key="2">
    <source>
        <dbReference type="ARBA" id="ARBA00005858"/>
    </source>
</evidence>
<dbReference type="InterPro" id="IPR036283">
    <property type="entry name" value="NOB1_Zf-like_sf"/>
</dbReference>
<evidence type="ECO:0000313" key="12">
    <source>
        <dbReference type="Proteomes" id="UP001642540"/>
    </source>
</evidence>
<keyword evidence="4 8" id="KW-0479">Metal-binding</keyword>
<evidence type="ECO:0000256" key="8">
    <source>
        <dbReference type="PIRNR" id="PIRNR037125"/>
    </source>
</evidence>
<gene>
    <name evidence="11" type="ORF">ODALV1_LOCUS18373</name>
</gene>
<sequence>MGKIEHLVVDANAFLKTLPLQEMGENIYTVPEVVAEIRDSAVRQRLQVLPYELQFKEPLPENIQFITKFSKATGDYPSLSAVDIRLMALAYQLTKEHLGLEAADRLLKKEPELMKTVTVLGSGIKKQVSESQEAEKKDLEKASLKETLKEPQKDEAEQQKLEEERVASEDSGNENENEVASDEEDIAEDDDDDEDGWITPSNYKSKLREMEGGGEVEEVVEHIPVACVTTDFAMQNVMLHIGMKVMSSSGMIIKNLRTYILRCYACFRTTSIMTKTFCPSCGNKTLKKVSVSYKPDGTLVLHLSRRVNLTGRGKKYPLPPPHGGKHANNPILTEDQRIPQQRPSKMALQKNNPLGTDYIANSSPFAVNDVYSRAAVLGINTKYSGTNYWDKKNPNEAKRRTGRKKN</sequence>
<evidence type="ECO:0000256" key="6">
    <source>
        <dbReference type="ARBA" id="ARBA00022833"/>
    </source>
</evidence>
<dbReference type="Gene3D" id="6.20.210.10">
    <property type="entry name" value="Nin one binding (NOB1), Zn-ribbon-like"/>
    <property type="match status" value="1"/>
</dbReference>
<keyword evidence="12" id="KW-1185">Reference proteome</keyword>
<feature type="region of interest" description="Disordered" evidence="9">
    <location>
        <begin position="126"/>
        <end position="210"/>
    </location>
</feature>
<evidence type="ECO:0000313" key="11">
    <source>
        <dbReference type="EMBL" id="CAL8119047.1"/>
    </source>
</evidence>
<feature type="compositionally biased region" description="Basic and acidic residues" evidence="9">
    <location>
        <begin position="389"/>
        <end position="399"/>
    </location>
</feature>
<comment type="similarity">
    <text evidence="2 8">Belongs to the NOB1 family.</text>
</comment>
<evidence type="ECO:0000256" key="7">
    <source>
        <dbReference type="ARBA" id="ARBA00023242"/>
    </source>
</evidence>
<evidence type="ECO:0000259" key="10">
    <source>
        <dbReference type="SMART" id="SM00670"/>
    </source>
</evidence>
<evidence type="ECO:0000256" key="4">
    <source>
        <dbReference type="ARBA" id="ARBA00022723"/>
    </source>
</evidence>
<dbReference type="Pfam" id="PF08772">
    <property type="entry name" value="Zn_ribbon_NOB1"/>
    <property type="match status" value="1"/>
</dbReference>
<evidence type="ECO:0000256" key="1">
    <source>
        <dbReference type="ARBA" id="ARBA00004123"/>
    </source>
</evidence>
<dbReference type="InterPro" id="IPR002716">
    <property type="entry name" value="PIN_dom"/>
</dbReference>
<evidence type="ECO:0000256" key="9">
    <source>
        <dbReference type="SAM" id="MobiDB-lite"/>
    </source>
</evidence>
<dbReference type="SMART" id="SM00670">
    <property type="entry name" value="PINc"/>
    <property type="match status" value="1"/>
</dbReference>
<dbReference type="PIRSF" id="PIRSF037125">
    <property type="entry name" value="D-site_20S_pre-rRNA_nuclease"/>
    <property type="match status" value="1"/>
</dbReference>
<comment type="function">
    <text evidence="8">May play a role in mRNA degradation.</text>
</comment>
<keyword evidence="3" id="KW-0540">Nuclease</keyword>